<comment type="caution">
    <text evidence="7">The sequence shown here is derived from an EMBL/GenBank/DDBJ whole genome shotgun (WGS) entry which is preliminary data.</text>
</comment>
<dbReference type="InterPro" id="IPR007627">
    <property type="entry name" value="RNA_pol_sigma70_r2"/>
</dbReference>
<evidence type="ECO:0000259" key="5">
    <source>
        <dbReference type="Pfam" id="PF04542"/>
    </source>
</evidence>
<dbReference type="InterPro" id="IPR039425">
    <property type="entry name" value="RNA_pol_sigma-70-like"/>
</dbReference>
<evidence type="ECO:0008006" key="9">
    <source>
        <dbReference type="Google" id="ProtNLM"/>
    </source>
</evidence>
<dbReference type="InterPro" id="IPR014284">
    <property type="entry name" value="RNA_pol_sigma-70_dom"/>
</dbReference>
<dbReference type="SUPFAM" id="SSF88659">
    <property type="entry name" value="Sigma3 and sigma4 domains of RNA polymerase sigma factors"/>
    <property type="match status" value="1"/>
</dbReference>
<evidence type="ECO:0000256" key="2">
    <source>
        <dbReference type="ARBA" id="ARBA00023015"/>
    </source>
</evidence>
<reference evidence="7 8" key="1">
    <citation type="submission" date="2018-06" db="EMBL/GenBank/DDBJ databases">
        <title>Chryseolinea flavus sp. nov., a member of the phylum Bacteroidetes isolated from soil.</title>
        <authorList>
            <person name="Li Y."/>
            <person name="Wang J."/>
        </authorList>
    </citation>
    <scope>NUCLEOTIDE SEQUENCE [LARGE SCALE GENOMIC DNA]</scope>
    <source>
        <strain evidence="7 8">SDU1-6</strain>
    </source>
</reference>
<dbReference type="RefSeq" id="WP_112746304.1">
    <property type="nucleotide sequence ID" value="NZ_QMFY01000003.1"/>
</dbReference>
<dbReference type="NCBIfam" id="TIGR02937">
    <property type="entry name" value="sigma70-ECF"/>
    <property type="match status" value="1"/>
</dbReference>
<keyword evidence="3" id="KW-0731">Sigma factor</keyword>
<evidence type="ECO:0000313" key="7">
    <source>
        <dbReference type="EMBL" id="RAW01564.1"/>
    </source>
</evidence>
<evidence type="ECO:0000259" key="6">
    <source>
        <dbReference type="Pfam" id="PF08281"/>
    </source>
</evidence>
<dbReference type="Pfam" id="PF04542">
    <property type="entry name" value="Sigma70_r2"/>
    <property type="match status" value="1"/>
</dbReference>
<dbReference type="GO" id="GO:0003677">
    <property type="term" value="F:DNA binding"/>
    <property type="evidence" value="ECO:0007669"/>
    <property type="project" value="InterPro"/>
</dbReference>
<gene>
    <name evidence="7" type="ORF">DQQ10_07855</name>
</gene>
<dbReference type="SUPFAM" id="SSF88946">
    <property type="entry name" value="Sigma2 domain of RNA polymerase sigma factors"/>
    <property type="match status" value="1"/>
</dbReference>
<keyword evidence="8" id="KW-1185">Reference proteome</keyword>
<dbReference type="InterPro" id="IPR013325">
    <property type="entry name" value="RNA_pol_sigma_r2"/>
</dbReference>
<keyword evidence="2" id="KW-0805">Transcription regulation</keyword>
<dbReference type="PANTHER" id="PTHR43133">
    <property type="entry name" value="RNA POLYMERASE ECF-TYPE SIGMA FACTO"/>
    <property type="match status" value="1"/>
</dbReference>
<dbReference type="Gene3D" id="1.10.1740.10">
    <property type="match status" value="1"/>
</dbReference>
<dbReference type="PANTHER" id="PTHR43133:SF46">
    <property type="entry name" value="RNA POLYMERASE SIGMA-70 FACTOR ECF SUBFAMILY"/>
    <property type="match status" value="1"/>
</dbReference>
<comment type="similarity">
    <text evidence="1">Belongs to the sigma-70 factor family. ECF subfamily.</text>
</comment>
<accession>A0A364Y6U5</accession>
<evidence type="ECO:0000256" key="1">
    <source>
        <dbReference type="ARBA" id="ARBA00010641"/>
    </source>
</evidence>
<proteinExistence type="inferred from homology"/>
<dbReference type="GO" id="GO:0016987">
    <property type="term" value="F:sigma factor activity"/>
    <property type="evidence" value="ECO:0007669"/>
    <property type="project" value="UniProtKB-KW"/>
</dbReference>
<dbReference type="CDD" id="cd06171">
    <property type="entry name" value="Sigma70_r4"/>
    <property type="match status" value="1"/>
</dbReference>
<dbReference type="InterPro" id="IPR036388">
    <property type="entry name" value="WH-like_DNA-bd_sf"/>
</dbReference>
<evidence type="ECO:0000313" key="8">
    <source>
        <dbReference type="Proteomes" id="UP000251889"/>
    </source>
</evidence>
<dbReference type="GO" id="GO:0006352">
    <property type="term" value="P:DNA-templated transcription initiation"/>
    <property type="evidence" value="ECO:0007669"/>
    <property type="project" value="InterPro"/>
</dbReference>
<dbReference type="EMBL" id="QMFY01000003">
    <property type="protein sequence ID" value="RAW01564.1"/>
    <property type="molecule type" value="Genomic_DNA"/>
</dbReference>
<dbReference type="Gene3D" id="1.10.10.10">
    <property type="entry name" value="Winged helix-like DNA-binding domain superfamily/Winged helix DNA-binding domain"/>
    <property type="match status" value="1"/>
</dbReference>
<dbReference type="InterPro" id="IPR013324">
    <property type="entry name" value="RNA_pol_sigma_r3/r4-like"/>
</dbReference>
<evidence type="ECO:0000256" key="4">
    <source>
        <dbReference type="ARBA" id="ARBA00023163"/>
    </source>
</evidence>
<dbReference type="InterPro" id="IPR013249">
    <property type="entry name" value="RNA_pol_sigma70_r4_t2"/>
</dbReference>
<keyword evidence="4" id="KW-0804">Transcription</keyword>
<evidence type="ECO:0000256" key="3">
    <source>
        <dbReference type="ARBA" id="ARBA00023082"/>
    </source>
</evidence>
<feature type="domain" description="RNA polymerase sigma factor 70 region 4 type 2" evidence="6">
    <location>
        <begin position="126"/>
        <end position="178"/>
    </location>
</feature>
<dbReference type="AlphaFoldDB" id="A0A364Y6U5"/>
<feature type="domain" description="RNA polymerase sigma-70 region 2" evidence="5">
    <location>
        <begin position="25"/>
        <end position="92"/>
    </location>
</feature>
<protein>
    <recommendedName>
        <fullName evidence="9">RNA polymerase sigma-70 factor, ECF subfamily</fullName>
    </recommendedName>
</protein>
<dbReference type="Pfam" id="PF08281">
    <property type="entry name" value="Sigma70_r4_2"/>
    <property type="match status" value="1"/>
</dbReference>
<sequence>MQTDFNNENFRKLLLTYPIKAIELLYKRYYLSLLRVAFRYTRDDRDAEEVVEDSFVFLWENYKTFASSHDKPIEHFIVRVVKFKAITYYKKHIKLTARKRRFANGYDFKPLEYPIENKIIQEEIAERVRNIIETFPQKEKECLRLQYEQELTVAEIAKRLNVTIKAVERSLTSAKKRLRKFSI</sequence>
<name>A0A364Y6U5_9BACT</name>
<dbReference type="Proteomes" id="UP000251889">
    <property type="component" value="Unassembled WGS sequence"/>
</dbReference>
<organism evidence="7 8">
    <name type="scientific">Pseudochryseolinea flava</name>
    <dbReference type="NCBI Taxonomy" id="2059302"/>
    <lineage>
        <taxon>Bacteria</taxon>
        <taxon>Pseudomonadati</taxon>
        <taxon>Bacteroidota</taxon>
        <taxon>Cytophagia</taxon>
        <taxon>Cytophagales</taxon>
        <taxon>Fulvivirgaceae</taxon>
        <taxon>Pseudochryseolinea</taxon>
    </lineage>
</organism>